<dbReference type="STRING" id="540747.SAMN04488031_1223"/>
<keyword evidence="7" id="KW-1185">Reference proteome</keyword>
<dbReference type="Proteomes" id="UP000051401">
    <property type="component" value="Unassembled WGS sequence"/>
</dbReference>
<sequence>MPKPIREKVKGLRQRERSDGTWRVWWEPTGAEKKLGLEAVNLDADRPAWSIREAEAQNRAVRRALNGETTKARQQTARTIDALIETYRDHKWYQKRAAGTKRGYKTLLNAISKKWGGYKVSDFDSDVMQAWHDTLADSSGANYATKMTVMMSMLFKLAERLRWRPKGSNPCIGLEREKAKPRSRYASWEEFDALLAAAEDLGMPSLGAAVALSFLQGQRQTDILAARVCEFVQVSMVLPSEDEDFPRKVWVWDFKRSKNDKDGTVPLHDEAVAWVQRMADLRRGADDPLLVDERVGRAYDLDLFQHRWSDLRARAAKACPSLLAAGQVLQFRDLRRSASTWARIGGASHEDVGDLLGNTVADNPVLAATYMPANFYTAARAVSAIRRPGSKERKKA</sequence>
<dbReference type="KEGG" id="rid:RIdsm_03684"/>
<evidence type="ECO:0000256" key="4">
    <source>
        <dbReference type="ARBA" id="ARBA00023172"/>
    </source>
</evidence>
<comment type="similarity">
    <text evidence="1">Belongs to the 'phage' integrase family.</text>
</comment>
<dbReference type="Gene3D" id="1.10.150.130">
    <property type="match status" value="1"/>
</dbReference>
<dbReference type="GO" id="GO:0003677">
    <property type="term" value="F:DNA binding"/>
    <property type="evidence" value="ECO:0007669"/>
    <property type="project" value="UniProtKB-KW"/>
</dbReference>
<reference evidence="6 8" key="2">
    <citation type="submission" date="2018-08" db="EMBL/GenBank/DDBJ databases">
        <title>Genetic Globetrotter - A new plasmid hitch-hiking vast phylogenetic and geographic distances.</title>
        <authorList>
            <person name="Vollmers J."/>
            <person name="Petersen J."/>
        </authorList>
    </citation>
    <scope>NUCLEOTIDE SEQUENCE [LARGE SCALE GENOMIC DNA]</scope>
    <source>
        <strain evidence="6 8">DSM 26383</strain>
    </source>
</reference>
<dbReference type="EMBL" id="CP031598">
    <property type="protein sequence ID" value="QEW27863.1"/>
    <property type="molecule type" value="Genomic_DNA"/>
</dbReference>
<organism evidence="5 7">
    <name type="scientific">Roseovarius indicus</name>
    <dbReference type="NCBI Taxonomy" id="540747"/>
    <lineage>
        <taxon>Bacteria</taxon>
        <taxon>Pseudomonadati</taxon>
        <taxon>Pseudomonadota</taxon>
        <taxon>Alphaproteobacteria</taxon>
        <taxon>Rhodobacterales</taxon>
        <taxon>Roseobacteraceae</taxon>
        <taxon>Roseovarius</taxon>
    </lineage>
</organism>
<dbReference type="GO" id="GO:0006310">
    <property type="term" value="P:DNA recombination"/>
    <property type="evidence" value="ECO:0007669"/>
    <property type="project" value="UniProtKB-KW"/>
</dbReference>
<keyword evidence="3" id="KW-0238">DNA-binding</keyword>
<accession>A0A0T5P3Y1</accession>
<evidence type="ECO:0000313" key="6">
    <source>
        <dbReference type="EMBL" id="QEW27863.1"/>
    </source>
</evidence>
<gene>
    <name evidence="6" type="ORF">RIdsm_03684</name>
    <name evidence="5" type="ORF">XM52_22580</name>
</gene>
<dbReference type="RefSeq" id="WP_057819841.1">
    <property type="nucleotide sequence ID" value="NZ_CP031598.1"/>
</dbReference>
<dbReference type="InterPro" id="IPR013762">
    <property type="entry name" value="Integrase-like_cat_sf"/>
</dbReference>
<evidence type="ECO:0000313" key="5">
    <source>
        <dbReference type="EMBL" id="KRS15630.1"/>
    </source>
</evidence>
<evidence type="ECO:0000256" key="1">
    <source>
        <dbReference type="ARBA" id="ARBA00008857"/>
    </source>
</evidence>
<dbReference type="InterPro" id="IPR050808">
    <property type="entry name" value="Phage_Integrase"/>
</dbReference>
<reference evidence="5 7" key="1">
    <citation type="submission" date="2015-04" db="EMBL/GenBank/DDBJ databases">
        <title>The draft genome sequence of Roseovarius indicus B108T.</title>
        <authorList>
            <person name="Li G."/>
            <person name="Lai Q."/>
            <person name="Shao Z."/>
            <person name="Yan P."/>
        </authorList>
    </citation>
    <scope>NUCLEOTIDE SEQUENCE [LARGE SCALE GENOMIC DNA]</scope>
    <source>
        <strain evidence="5 7">B108</strain>
    </source>
</reference>
<name>A0A0T5P3Y1_9RHOB</name>
<dbReference type="Proteomes" id="UP000325785">
    <property type="component" value="Chromosome"/>
</dbReference>
<dbReference type="PATRIC" id="fig|540747.5.peg.2869"/>
<dbReference type="GO" id="GO:0015074">
    <property type="term" value="P:DNA integration"/>
    <property type="evidence" value="ECO:0007669"/>
    <property type="project" value="UniProtKB-KW"/>
</dbReference>
<dbReference type="InterPro" id="IPR011010">
    <property type="entry name" value="DNA_brk_join_enz"/>
</dbReference>
<evidence type="ECO:0000256" key="3">
    <source>
        <dbReference type="ARBA" id="ARBA00023125"/>
    </source>
</evidence>
<dbReference type="AlphaFoldDB" id="A0A0T5P3Y1"/>
<evidence type="ECO:0000256" key="2">
    <source>
        <dbReference type="ARBA" id="ARBA00022908"/>
    </source>
</evidence>
<proteinExistence type="inferred from homology"/>
<dbReference type="OrthoDB" id="7816950at2"/>
<dbReference type="EMBL" id="LAXI01000020">
    <property type="protein sequence ID" value="KRS15630.1"/>
    <property type="molecule type" value="Genomic_DNA"/>
</dbReference>
<dbReference type="PANTHER" id="PTHR30629">
    <property type="entry name" value="PROPHAGE INTEGRASE"/>
    <property type="match status" value="1"/>
</dbReference>
<dbReference type="InterPro" id="IPR010998">
    <property type="entry name" value="Integrase_recombinase_N"/>
</dbReference>
<keyword evidence="4" id="KW-0233">DNA recombination</keyword>
<keyword evidence="2" id="KW-0229">DNA integration</keyword>
<dbReference type="Gene3D" id="1.10.443.10">
    <property type="entry name" value="Intergrase catalytic core"/>
    <property type="match status" value="1"/>
</dbReference>
<dbReference type="SUPFAM" id="SSF56349">
    <property type="entry name" value="DNA breaking-rejoining enzymes"/>
    <property type="match status" value="1"/>
</dbReference>
<evidence type="ECO:0000313" key="8">
    <source>
        <dbReference type="Proteomes" id="UP000325785"/>
    </source>
</evidence>
<dbReference type="PANTHER" id="PTHR30629:SF2">
    <property type="entry name" value="PROPHAGE INTEGRASE INTS-RELATED"/>
    <property type="match status" value="1"/>
</dbReference>
<protein>
    <submittedName>
        <fullName evidence="6">Site-specific recombinase XerD</fullName>
    </submittedName>
</protein>
<evidence type="ECO:0000313" key="7">
    <source>
        <dbReference type="Proteomes" id="UP000051401"/>
    </source>
</evidence>